<sequence>MHWVIMRVRILPPRHLSHTIRDALFVVVGVLAGLARRIVPRVLCVQLLETIALTVCGFPPLSYARPRPRLRVRLDVGHRYMSALILRVRINELLGHLLTIFIFIFPTARLSFLVRSCNFVSGL</sequence>
<dbReference type="Proteomes" id="UP000092993">
    <property type="component" value="Unassembled WGS sequence"/>
</dbReference>
<protein>
    <submittedName>
        <fullName evidence="2">Uncharacterized protein</fullName>
    </submittedName>
</protein>
<evidence type="ECO:0000256" key="1">
    <source>
        <dbReference type="SAM" id="Phobius"/>
    </source>
</evidence>
<keyword evidence="1" id="KW-0472">Membrane</keyword>
<proteinExistence type="predicted"/>
<comment type="caution">
    <text evidence="2">The sequence shown here is derived from an EMBL/GenBank/DDBJ whole genome shotgun (WGS) entry which is preliminary data.</text>
</comment>
<name>A0A1C7M9U5_GRIFR</name>
<keyword evidence="1" id="KW-1133">Transmembrane helix</keyword>
<reference evidence="2 3" key="1">
    <citation type="submission" date="2016-03" db="EMBL/GenBank/DDBJ databases">
        <title>Whole genome sequencing of Grifola frondosa 9006-11.</title>
        <authorList>
            <person name="Min B."/>
            <person name="Park H."/>
            <person name="Kim J.-G."/>
            <person name="Cho H."/>
            <person name="Oh Y.-L."/>
            <person name="Kong W.-S."/>
            <person name="Choi I.-G."/>
        </authorList>
    </citation>
    <scope>NUCLEOTIDE SEQUENCE [LARGE SCALE GENOMIC DNA]</scope>
    <source>
        <strain evidence="2 3">9006-11</strain>
    </source>
</reference>
<accession>A0A1C7M9U5</accession>
<dbReference type="AlphaFoldDB" id="A0A1C7M9U5"/>
<evidence type="ECO:0000313" key="2">
    <source>
        <dbReference type="EMBL" id="OBZ73357.1"/>
    </source>
</evidence>
<keyword evidence="3" id="KW-1185">Reference proteome</keyword>
<dbReference type="EMBL" id="LUGG01000007">
    <property type="protein sequence ID" value="OBZ73357.1"/>
    <property type="molecule type" value="Genomic_DNA"/>
</dbReference>
<feature type="transmembrane region" description="Helical" evidence="1">
    <location>
        <begin position="84"/>
        <end position="105"/>
    </location>
</feature>
<organism evidence="2 3">
    <name type="scientific">Grifola frondosa</name>
    <name type="common">Maitake</name>
    <name type="synonym">Polyporus frondosus</name>
    <dbReference type="NCBI Taxonomy" id="5627"/>
    <lineage>
        <taxon>Eukaryota</taxon>
        <taxon>Fungi</taxon>
        <taxon>Dikarya</taxon>
        <taxon>Basidiomycota</taxon>
        <taxon>Agaricomycotina</taxon>
        <taxon>Agaricomycetes</taxon>
        <taxon>Polyporales</taxon>
        <taxon>Grifolaceae</taxon>
        <taxon>Grifola</taxon>
    </lineage>
</organism>
<evidence type="ECO:0000313" key="3">
    <source>
        <dbReference type="Proteomes" id="UP000092993"/>
    </source>
</evidence>
<gene>
    <name evidence="2" type="ORF">A0H81_07237</name>
</gene>
<keyword evidence="1" id="KW-0812">Transmembrane</keyword>